<dbReference type="Gene3D" id="2.40.170.20">
    <property type="entry name" value="TonB-dependent receptor, beta-barrel domain"/>
    <property type="match status" value="1"/>
</dbReference>
<evidence type="ECO:0000313" key="18">
    <source>
        <dbReference type="EMBL" id="TDO23464.1"/>
    </source>
</evidence>
<dbReference type="SUPFAM" id="SSF56935">
    <property type="entry name" value="Porins"/>
    <property type="match status" value="1"/>
</dbReference>
<keyword evidence="13 14" id="KW-0998">Cell outer membrane</keyword>
<dbReference type="GO" id="GO:0015891">
    <property type="term" value="P:siderophore transport"/>
    <property type="evidence" value="ECO:0007669"/>
    <property type="project" value="InterPro"/>
</dbReference>
<evidence type="ECO:0000259" key="17">
    <source>
        <dbReference type="Pfam" id="PF07715"/>
    </source>
</evidence>
<keyword evidence="20" id="KW-1185">Reference proteome</keyword>
<organism evidence="18 20">
    <name type="scientific">Sediminibacterium goheungense</name>
    <dbReference type="NCBI Taxonomy" id="1086393"/>
    <lineage>
        <taxon>Bacteria</taxon>
        <taxon>Pseudomonadati</taxon>
        <taxon>Bacteroidota</taxon>
        <taxon>Chitinophagia</taxon>
        <taxon>Chitinophagales</taxon>
        <taxon>Chitinophagaceae</taxon>
        <taxon>Sediminibacterium</taxon>
    </lineage>
</organism>
<keyword evidence="9" id="KW-0406">Ion transport</keyword>
<evidence type="ECO:0000256" key="12">
    <source>
        <dbReference type="ARBA" id="ARBA00023170"/>
    </source>
</evidence>
<evidence type="ECO:0000256" key="14">
    <source>
        <dbReference type="PROSITE-ProRule" id="PRU01360"/>
    </source>
</evidence>
<dbReference type="CDD" id="cd01347">
    <property type="entry name" value="ligand_gated_channel"/>
    <property type="match status" value="1"/>
</dbReference>
<evidence type="ECO:0000256" key="5">
    <source>
        <dbReference type="ARBA" id="ARBA00022496"/>
    </source>
</evidence>
<evidence type="ECO:0000256" key="3">
    <source>
        <dbReference type="ARBA" id="ARBA00022448"/>
    </source>
</evidence>
<dbReference type="GO" id="GO:0015344">
    <property type="term" value="F:siderophore uptake transmembrane transporter activity"/>
    <property type="evidence" value="ECO:0007669"/>
    <property type="project" value="TreeGrafter"/>
</dbReference>
<evidence type="ECO:0000256" key="9">
    <source>
        <dbReference type="ARBA" id="ARBA00023065"/>
    </source>
</evidence>
<evidence type="ECO:0000256" key="10">
    <source>
        <dbReference type="ARBA" id="ARBA00023077"/>
    </source>
</evidence>
<keyword evidence="5" id="KW-0410">Iron transport</keyword>
<evidence type="ECO:0000313" key="19">
    <source>
        <dbReference type="EMBL" id="TDO25067.1"/>
    </source>
</evidence>
<dbReference type="Gene3D" id="2.60.40.1120">
    <property type="entry name" value="Carboxypeptidase-like, regulatory domain"/>
    <property type="match status" value="1"/>
</dbReference>
<feature type="domain" description="TonB-dependent receptor-like beta-barrel" evidence="16">
    <location>
        <begin position="398"/>
        <end position="812"/>
    </location>
</feature>
<dbReference type="InterPro" id="IPR039426">
    <property type="entry name" value="TonB-dep_rcpt-like"/>
</dbReference>
<dbReference type="EMBL" id="SNWP01000014">
    <property type="protein sequence ID" value="TDO25067.1"/>
    <property type="molecule type" value="Genomic_DNA"/>
</dbReference>
<accession>A0A4R6IMP6</accession>
<dbReference type="Pfam" id="PF07715">
    <property type="entry name" value="Plug"/>
    <property type="match status" value="1"/>
</dbReference>
<dbReference type="InterPro" id="IPR036942">
    <property type="entry name" value="Beta-barrel_TonB_sf"/>
</dbReference>
<protein>
    <submittedName>
        <fullName evidence="18">Iron complex outermembrane receptor protein</fullName>
    </submittedName>
</protein>
<evidence type="ECO:0000313" key="20">
    <source>
        <dbReference type="Proteomes" id="UP000295741"/>
    </source>
</evidence>
<keyword evidence="8" id="KW-0408">Iron</keyword>
<evidence type="ECO:0000256" key="11">
    <source>
        <dbReference type="ARBA" id="ARBA00023136"/>
    </source>
</evidence>
<name>A0A4R6IMP6_9BACT</name>
<dbReference type="NCBIfam" id="TIGR01783">
    <property type="entry name" value="TonB-siderophor"/>
    <property type="match status" value="1"/>
</dbReference>
<evidence type="ECO:0000256" key="13">
    <source>
        <dbReference type="ARBA" id="ARBA00023237"/>
    </source>
</evidence>
<keyword evidence="4 14" id="KW-1134">Transmembrane beta strand</keyword>
<evidence type="ECO:0000256" key="8">
    <source>
        <dbReference type="ARBA" id="ARBA00023004"/>
    </source>
</evidence>
<dbReference type="InterPro" id="IPR012910">
    <property type="entry name" value="Plug_dom"/>
</dbReference>
<keyword evidence="7" id="KW-0732">Signal</keyword>
<evidence type="ECO:0000256" key="6">
    <source>
        <dbReference type="ARBA" id="ARBA00022692"/>
    </source>
</evidence>
<reference evidence="18 20" key="1">
    <citation type="submission" date="2019-03" db="EMBL/GenBank/DDBJ databases">
        <title>Genomic Encyclopedia of Archaeal and Bacterial Type Strains, Phase II (KMG-II): from individual species to whole genera.</title>
        <authorList>
            <person name="Goeker M."/>
        </authorList>
    </citation>
    <scope>NUCLEOTIDE SEQUENCE [LARGE SCALE GENOMIC DNA]</scope>
    <source>
        <strain evidence="18 20">DSM 28323</strain>
    </source>
</reference>
<dbReference type="GO" id="GO:0038023">
    <property type="term" value="F:signaling receptor activity"/>
    <property type="evidence" value="ECO:0007669"/>
    <property type="project" value="InterPro"/>
</dbReference>
<gene>
    <name evidence="19" type="ORF">BC659_3082</name>
    <name evidence="18" type="ORF">BC659_3324</name>
</gene>
<evidence type="ECO:0000256" key="7">
    <source>
        <dbReference type="ARBA" id="ARBA00022729"/>
    </source>
</evidence>
<proteinExistence type="inferred from homology"/>
<evidence type="ECO:0000256" key="2">
    <source>
        <dbReference type="ARBA" id="ARBA00009810"/>
    </source>
</evidence>
<dbReference type="Proteomes" id="UP000295741">
    <property type="component" value="Unassembled WGS sequence"/>
</dbReference>
<dbReference type="PROSITE" id="PS52016">
    <property type="entry name" value="TONB_DEPENDENT_REC_3"/>
    <property type="match status" value="1"/>
</dbReference>
<dbReference type="PANTHER" id="PTHR32552">
    <property type="entry name" value="FERRICHROME IRON RECEPTOR-RELATED"/>
    <property type="match status" value="1"/>
</dbReference>
<dbReference type="EMBL" id="SNWP01000016">
    <property type="protein sequence ID" value="TDO23464.1"/>
    <property type="molecule type" value="Genomic_DNA"/>
</dbReference>
<evidence type="ECO:0000259" key="16">
    <source>
        <dbReference type="Pfam" id="PF00593"/>
    </source>
</evidence>
<evidence type="ECO:0000256" key="1">
    <source>
        <dbReference type="ARBA" id="ARBA00004571"/>
    </source>
</evidence>
<keyword evidence="11 14" id="KW-0472">Membrane</keyword>
<dbReference type="Gene3D" id="2.170.130.10">
    <property type="entry name" value="TonB-dependent receptor, plug domain"/>
    <property type="match status" value="1"/>
</dbReference>
<keyword evidence="3 14" id="KW-0813">Transport</keyword>
<dbReference type="InterPro" id="IPR000531">
    <property type="entry name" value="Beta-barrel_TonB"/>
</dbReference>
<sequence length="840" mass="92504">MKQDFCFLSVLSLQSQFSFLVNRFPDREALLKSAHTILPANQTISMKRIGCMLGFLLLLVQATWANENEYGKGSVRGTITTKEGSGAAGVIAKINTVHKTAITDENGVFVFMNLLPGEYSIEISLLGYENQVKKITVIADKETTLSAQLEASAQQLEEVLVKSGIRFGNRQTEMVARMPLKNLENPQVYSVVGAALMKEQVIVHFDDALKNAPGVNKLWTSTGRASDGGGYYSLRGFSVQARVVNGVAGATNGSPDPANIERIEVIKGPSGTLFGSSLVSFGGLINVVTKKAQAGTRGEISYTGGSYGLTRLTADINTPLDKEGKLLLRTNAAYHYENSWQDAGFRKSFFIAPSLTYNVNDKLSFDLNVGVMSSEQTNAEMLFLTRTTALKVFRPQDMGIDYSRSYTSNDLTIKNPLVNIDAAIRYKLGKGWVSQTLLSRSNRQSVGYYSYLSILPGDTSLARLITNQNAYNTLTDIQQNFIGDFNIGKLRNRVVIGIDFLSNLGNNANMPYITFDTVNYKRNDARYANLNRAAVDQKLAGGVTTKNQTLVNTYSAYISDMLDITPLFHVMASLRLDRFDNRGTYNQRTNTTTGNFAQTAFSPKLGATYELIPQHMSVFVNYMNGFSNVAPLTQPDGNVSIFKPQQANQWEGGIKTEVLGGKITGTLTYYNILVNNVTRPHPVLVGFSVQDGNIRSKGFEADIVANLFEGCNLVAGYSYNDAINEQTDKNILNLRPVTAGPKHLANLWLSYRTGKGKWNGLGAGFGGNYASENVITNTQVTGAFTLPSYTVMNATLFYEQPAFRIGLKLDNLANQQFWSGWTTVEPQMPRRFSLNVSFKW</sequence>
<dbReference type="GO" id="GO:0009279">
    <property type="term" value="C:cell outer membrane"/>
    <property type="evidence" value="ECO:0007669"/>
    <property type="project" value="UniProtKB-SubCell"/>
</dbReference>
<dbReference type="Pfam" id="PF13715">
    <property type="entry name" value="CarbopepD_reg_2"/>
    <property type="match status" value="1"/>
</dbReference>
<dbReference type="InterPro" id="IPR037066">
    <property type="entry name" value="Plug_dom_sf"/>
</dbReference>
<comment type="subcellular location">
    <subcellularLocation>
        <location evidence="1 14">Cell outer membrane</location>
        <topology evidence="1 14">Multi-pass membrane protein</topology>
    </subcellularLocation>
</comment>
<dbReference type="Pfam" id="PF00593">
    <property type="entry name" value="TonB_dep_Rec_b-barrel"/>
    <property type="match status" value="1"/>
</dbReference>
<dbReference type="InterPro" id="IPR010105">
    <property type="entry name" value="TonB_sidphr_rcpt"/>
</dbReference>
<keyword evidence="10 15" id="KW-0798">TonB box</keyword>
<feature type="domain" description="TonB-dependent receptor plug" evidence="17">
    <location>
        <begin position="183"/>
        <end position="277"/>
    </location>
</feature>
<dbReference type="GO" id="GO:0030246">
    <property type="term" value="F:carbohydrate binding"/>
    <property type="evidence" value="ECO:0007669"/>
    <property type="project" value="InterPro"/>
</dbReference>
<comment type="similarity">
    <text evidence="2 14 15">Belongs to the TonB-dependent receptor family.</text>
</comment>
<dbReference type="InterPro" id="IPR013784">
    <property type="entry name" value="Carb-bd-like_fold"/>
</dbReference>
<comment type="caution">
    <text evidence="18">The sequence shown here is derived from an EMBL/GenBank/DDBJ whole genome shotgun (WGS) entry which is preliminary data.</text>
</comment>
<dbReference type="AlphaFoldDB" id="A0A4R6IMP6"/>
<evidence type="ECO:0000256" key="4">
    <source>
        <dbReference type="ARBA" id="ARBA00022452"/>
    </source>
</evidence>
<dbReference type="SUPFAM" id="SSF49452">
    <property type="entry name" value="Starch-binding domain-like"/>
    <property type="match status" value="1"/>
</dbReference>
<evidence type="ECO:0000256" key="15">
    <source>
        <dbReference type="RuleBase" id="RU003357"/>
    </source>
</evidence>
<keyword evidence="6 14" id="KW-0812">Transmembrane</keyword>
<dbReference type="PANTHER" id="PTHR32552:SF68">
    <property type="entry name" value="FERRICHROME OUTER MEMBRANE TRANSPORTER_PHAGE RECEPTOR"/>
    <property type="match status" value="1"/>
</dbReference>
<keyword evidence="12 18" id="KW-0675">Receptor</keyword>